<accession>D1AW11</accession>
<keyword evidence="3" id="KW-1185">Reference proteome</keyword>
<sequence length="157" mass="18150">MKKFLFFTFLIFGFNILGNNKEVKFSKKEALTKAISHSENGIVNSVELDYVKNNPVWKIEIIHSHSKKEFKIDATNGKILSTKVDYEKIIQDTDKDILNINDIKIIVSKKTKHPVYTEIYLDKKLGKKIYEIQVLDGNNEISFTIDAHTGEILKFNK</sequence>
<name>D1AW11_STRM9</name>
<dbReference type="GeneID" id="29673283"/>
<protein>
    <submittedName>
        <fullName evidence="2">Propeptide PepSY amd peptidase M4</fullName>
    </submittedName>
</protein>
<dbReference type="InterPro" id="IPR025711">
    <property type="entry name" value="PepSY"/>
</dbReference>
<gene>
    <name evidence="2" type="ordered locus">Smon_1489</name>
</gene>
<dbReference type="RefSeq" id="WP_012859467.1">
    <property type="nucleotide sequence ID" value="NC_013515.1"/>
</dbReference>
<dbReference type="Pfam" id="PF03413">
    <property type="entry name" value="PepSY"/>
    <property type="match status" value="2"/>
</dbReference>
<dbReference type="STRING" id="519441.Smon_1489"/>
<dbReference type="Proteomes" id="UP000002072">
    <property type="component" value="Chromosome"/>
</dbReference>
<organism evidence="2 3">
    <name type="scientific">Streptobacillus moniliformis (strain ATCC 14647 / DSM 12112 / NCTC 10651 / 9901)</name>
    <dbReference type="NCBI Taxonomy" id="519441"/>
    <lineage>
        <taxon>Bacteria</taxon>
        <taxon>Fusobacteriati</taxon>
        <taxon>Fusobacteriota</taxon>
        <taxon>Fusobacteriia</taxon>
        <taxon>Fusobacteriales</taxon>
        <taxon>Leptotrichiaceae</taxon>
        <taxon>Streptobacillus</taxon>
    </lineage>
</organism>
<dbReference type="eggNOG" id="COG3212">
    <property type="taxonomic scope" value="Bacteria"/>
</dbReference>
<dbReference type="HOGENOM" id="CLU_1676875_0_0_0"/>
<feature type="domain" description="PepSY" evidence="1">
    <location>
        <begin position="117"/>
        <end position="154"/>
    </location>
</feature>
<dbReference type="AlphaFoldDB" id="D1AW11"/>
<reference evidence="2 3" key="1">
    <citation type="journal article" date="2009" name="Stand. Genomic Sci.">
        <title>Complete genome sequence of Streptobacillus moniliformis type strain (9901T).</title>
        <authorList>
            <person name="Nolan M."/>
            <person name="Gronow S."/>
            <person name="Lapidus A."/>
            <person name="Ivanova N."/>
            <person name="Copeland A."/>
            <person name="Lucas S."/>
            <person name="Del Rio T.G."/>
            <person name="Chen F."/>
            <person name="Tice H."/>
            <person name="Pitluck S."/>
            <person name="Cheng J.F."/>
            <person name="Sims D."/>
            <person name="Meincke L."/>
            <person name="Bruce D."/>
            <person name="Goodwin L."/>
            <person name="Brettin T."/>
            <person name="Han C."/>
            <person name="Detter J.C."/>
            <person name="Ovchinikova G."/>
            <person name="Pati A."/>
            <person name="Mavromatis K."/>
            <person name="Mikhailova N."/>
            <person name="Chen A."/>
            <person name="Palaniappan K."/>
            <person name="Land M."/>
            <person name="Hauser L."/>
            <person name="Chang Y.J."/>
            <person name="Jeffries C.D."/>
            <person name="Rohde M."/>
            <person name="Sproer C."/>
            <person name="Goker M."/>
            <person name="Bristow J."/>
            <person name="Eisen J.A."/>
            <person name="Markowitz V."/>
            <person name="Hugenholtz P."/>
            <person name="Kyrpides N.C."/>
            <person name="Klenk H.P."/>
            <person name="Chain P."/>
        </authorList>
    </citation>
    <scope>NUCLEOTIDE SEQUENCE [LARGE SCALE GENOMIC DNA]</scope>
    <source>
        <strain evidence="3">ATCC 14647 / DSM 12112 / NCTC 10651 / 9901</strain>
    </source>
</reference>
<proteinExistence type="predicted"/>
<dbReference type="OrthoDB" id="80692at2"/>
<evidence type="ECO:0000313" key="3">
    <source>
        <dbReference type="Proteomes" id="UP000002072"/>
    </source>
</evidence>
<dbReference type="EMBL" id="CP001779">
    <property type="protein sequence ID" value="ACZ01921.1"/>
    <property type="molecule type" value="Genomic_DNA"/>
</dbReference>
<dbReference type="KEGG" id="smf:Smon_1489"/>
<dbReference type="Gene3D" id="3.10.450.40">
    <property type="match status" value="2"/>
</dbReference>
<evidence type="ECO:0000313" key="2">
    <source>
        <dbReference type="EMBL" id="ACZ01921.1"/>
    </source>
</evidence>
<evidence type="ECO:0000259" key="1">
    <source>
        <dbReference type="Pfam" id="PF03413"/>
    </source>
</evidence>
<feature type="domain" description="PepSY" evidence="1">
    <location>
        <begin position="26"/>
        <end position="82"/>
    </location>
</feature>